<evidence type="ECO:0000256" key="1">
    <source>
        <dbReference type="SAM" id="MobiDB-lite"/>
    </source>
</evidence>
<reference evidence="3" key="1">
    <citation type="submission" date="2016-10" db="EMBL/GenBank/DDBJ databases">
        <authorList>
            <person name="Varghese N."/>
            <person name="Submissions S."/>
        </authorList>
    </citation>
    <scope>NUCLEOTIDE SEQUENCE [LARGE SCALE GENOMIC DNA]</scope>
    <source>
        <strain evidence="3">CGMCC 1.7738</strain>
    </source>
</reference>
<accession>A0A1I4BYM5</accession>
<evidence type="ECO:0000313" key="3">
    <source>
        <dbReference type="Proteomes" id="UP000199607"/>
    </source>
</evidence>
<name>A0A1I4BYM5_9EURY</name>
<evidence type="ECO:0000313" key="2">
    <source>
        <dbReference type="EMBL" id="SFK73031.1"/>
    </source>
</evidence>
<sequence length="72" mass="7691">MSLSGLCQVCESTTAEHSCDQCGTQVCDEHFDQMRGVCVRCATELEQDGVGVDPDRPTGTGHDDTGPGTEMR</sequence>
<dbReference type="AlphaFoldDB" id="A0A1I4BYM5"/>
<protein>
    <recommendedName>
        <fullName evidence="4">HIT zinc finger</fullName>
    </recommendedName>
</protein>
<dbReference type="STRING" id="553466.SAMN04487950_0810"/>
<dbReference type="Proteomes" id="UP000199607">
    <property type="component" value="Unassembled WGS sequence"/>
</dbReference>
<proteinExistence type="predicted"/>
<keyword evidence="3" id="KW-1185">Reference proteome</keyword>
<evidence type="ECO:0008006" key="4">
    <source>
        <dbReference type="Google" id="ProtNLM"/>
    </source>
</evidence>
<dbReference type="RefSeq" id="WP_009376067.1">
    <property type="nucleotide sequence ID" value="NZ_FOTC01000001.1"/>
</dbReference>
<feature type="region of interest" description="Disordered" evidence="1">
    <location>
        <begin position="49"/>
        <end position="72"/>
    </location>
</feature>
<dbReference type="EMBL" id="FOTC01000001">
    <property type="protein sequence ID" value="SFK73031.1"/>
    <property type="molecule type" value="Genomic_DNA"/>
</dbReference>
<gene>
    <name evidence="2" type="ORF">SAMN04487950_0810</name>
</gene>
<organism evidence="2 3">
    <name type="scientific">Halogranum rubrum</name>
    <dbReference type="NCBI Taxonomy" id="553466"/>
    <lineage>
        <taxon>Archaea</taxon>
        <taxon>Methanobacteriati</taxon>
        <taxon>Methanobacteriota</taxon>
        <taxon>Stenosarchaea group</taxon>
        <taxon>Halobacteria</taxon>
        <taxon>Halobacteriales</taxon>
        <taxon>Haloferacaceae</taxon>
    </lineage>
</organism>
<feature type="compositionally biased region" description="Basic and acidic residues" evidence="1">
    <location>
        <begin position="53"/>
        <end position="72"/>
    </location>
</feature>